<name>A0A8J2PGV2_9HEXA</name>
<dbReference type="AlphaFoldDB" id="A0A8J2PGV2"/>
<reference evidence="1" key="1">
    <citation type="submission" date="2021-06" db="EMBL/GenBank/DDBJ databases">
        <authorList>
            <person name="Hodson N. C."/>
            <person name="Mongue J. A."/>
            <person name="Jaron S. K."/>
        </authorList>
    </citation>
    <scope>NUCLEOTIDE SEQUENCE</scope>
</reference>
<gene>
    <name evidence="1" type="ORF">AFUS01_LOCUS39258</name>
</gene>
<dbReference type="Proteomes" id="UP000708208">
    <property type="component" value="Unassembled WGS sequence"/>
</dbReference>
<evidence type="ECO:0000313" key="1">
    <source>
        <dbReference type="EMBL" id="CAG7829393.1"/>
    </source>
</evidence>
<protein>
    <submittedName>
        <fullName evidence="1">Uncharacterized protein</fullName>
    </submittedName>
</protein>
<evidence type="ECO:0000313" key="2">
    <source>
        <dbReference type="Proteomes" id="UP000708208"/>
    </source>
</evidence>
<comment type="caution">
    <text evidence="1">The sequence shown here is derived from an EMBL/GenBank/DDBJ whole genome shotgun (WGS) entry which is preliminary data.</text>
</comment>
<proteinExistence type="predicted"/>
<keyword evidence="2" id="KW-1185">Reference proteome</keyword>
<organism evidence="1 2">
    <name type="scientific">Allacma fusca</name>
    <dbReference type="NCBI Taxonomy" id="39272"/>
    <lineage>
        <taxon>Eukaryota</taxon>
        <taxon>Metazoa</taxon>
        <taxon>Ecdysozoa</taxon>
        <taxon>Arthropoda</taxon>
        <taxon>Hexapoda</taxon>
        <taxon>Collembola</taxon>
        <taxon>Symphypleona</taxon>
        <taxon>Sminthuridae</taxon>
        <taxon>Allacma</taxon>
    </lineage>
</organism>
<accession>A0A8J2PGV2</accession>
<sequence>MKSFSIHNYGKKLQAQLVQAKKVSFMSKGAQGAGSTIALQISTDTDSVHRILNCCQPRDLNKYSVRDQDSPGIYSDLTISHTGFDLLQPRQKLLFCCEG</sequence>
<dbReference type="EMBL" id="CAJVCH010551300">
    <property type="protein sequence ID" value="CAG7829393.1"/>
    <property type="molecule type" value="Genomic_DNA"/>
</dbReference>